<dbReference type="NCBIfam" id="TIGR02937">
    <property type="entry name" value="sigma70-ECF"/>
    <property type="match status" value="1"/>
</dbReference>
<dbReference type="InterPro" id="IPR013325">
    <property type="entry name" value="RNA_pol_sigma_r2"/>
</dbReference>
<dbReference type="CDD" id="cd06171">
    <property type="entry name" value="Sigma70_r4"/>
    <property type="match status" value="1"/>
</dbReference>
<dbReference type="InterPro" id="IPR014284">
    <property type="entry name" value="RNA_pol_sigma-70_dom"/>
</dbReference>
<keyword evidence="5" id="KW-0804">Transcription</keyword>
<dbReference type="Pfam" id="PF04542">
    <property type="entry name" value="Sigma70_r2"/>
    <property type="match status" value="1"/>
</dbReference>
<dbReference type="RefSeq" id="WP_259558839.1">
    <property type="nucleotide sequence ID" value="NZ_BAAAJX010000011.1"/>
</dbReference>
<dbReference type="PANTHER" id="PTHR43133">
    <property type="entry name" value="RNA POLYMERASE ECF-TYPE SIGMA FACTO"/>
    <property type="match status" value="1"/>
</dbReference>
<name>A0ABP4K513_9MICO</name>
<comment type="caution">
    <text evidence="8">The sequence shown here is derived from an EMBL/GenBank/DDBJ whole genome shotgun (WGS) entry which is preliminary data.</text>
</comment>
<evidence type="ECO:0000256" key="4">
    <source>
        <dbReference type="ARBA" id="ARBA00023125"/>
    </source>
</evidence>
<dbReference type="Gene3D" id="1.10.1740.10">
    <property type="match status" value="1"/>
</dbReference>
<feature type="domain" description="RNA polymerase sigma-70 region 2" evidence="6">
    <location>
        <begin position="33"/>
        <end position="99"/>
    </location>
</feature>
<dbReference type="SUPFAM" id="SSF88946">
    <property type="entry name" value="Sigma2 domain of RNA polymerase sigma factors"/>
    <property type="match status" value="1"/>
</dbReference>
<evidence type="ECO:0000259" key="7">
    <source>
        <dbReference type="Pfam" id="PF08281"/>
    </source>
</evidence>
<dbReference type="SUPFAM" id="SSF88659">
    <property type="entry name" value="Sigma3 and sigma4 domains of RNA polymerase sigma factors"/>
    <property type="match status" value="1"/>
</dbReference>
<evidence type="ECO:0000313" key="8">
    <source>
        <dbReference type="EMBL" id="GAA1493895.1"/>
    </source>
</evidence>
<gene>
    <name evidence="8" type="ORF">GCM10009627_22410</name>
</gene>
<keyword evidence="3" id="KW-0731">Sigma factor</keyword>
<keyword evidence="9" id="KW-1185">Reference proteome</keyword>
<evidence type="ECO:0000256" key="5">
    <source>
        <dbReference type="ARBA" id="ARBA00023163"/>
    </source>
</evidence>
<sequence>MQPLQHRTELVDLDDEVLAARATDGDVRAFEVLIRRHTPLLRAYARRTLGSTDELDDVVQETFITAWERLDALEDRRRVKAWLMRILSRKCLDRIRARRDHDDVTELEVPAPPDGAPERVAEARSREDAVDRALAELPSDQRRCWVMKEVLEYRYEDIAEELGLPTSTVRGLLSRARKNMIRLMEGWR</sequence>
<evidence type="ECO:0000256" key="3">
    <source>
        <dbReference type="ARBA" id="ARBA00023082"/>
    </source>
</evidence>
<evidence type="ECO:0000259" key="6">
    <source>
        <dbReference type="Pfam" id="PF04542"/>
    </source>
</evidence>
<dbReference type="InterPro" id="IPR013324">
    <property type="entry name" value="RNA_pol_sigma_r3/r4-like"/>
</dbReference>
<dbReference type="PANTHER" id="PTHR43133:SF8">
    <property type="entry name" value="RNA POLYMERASE SIGMA FACTOR HI_1459-RELATED"/>
    <property type="match status" value="1"/>
</dbReference>
<dbReference type="Gene3D" id="1.10.10.10">
    <property type="entry name" value="Winged helix-like DNA-binding domain superfamily/Winged helix DNA-binding domain"/>
    <property type="match status" value="1"/>
</dbReference>
<reference evidence="9" key="1">
    <citation type="journal article" date="2019" name="Int. J. Syst. Evol. Microbiol.">
        <title>The Global Catalogue of Microorganisms (GCM) 10K type strain sequencing project: providing services to taxonomists for standard genome sequencing and annotation.</title>
        <authorList>
            <consortium name="The Broad Institute Genomics Platform"/>
            <consortium name="The Broad Institute Genome Sequencing Center for Infectious Disease"/>
            <person name="Wu L."/>
            <person name="Ma J."/>
        </authorList>
    </citation>
    <scope>NUCLEOTIDE SEQUENCE [LARGE SCALE GENOMIC DNA]</scope>
    <source>
        <strain evidence="9">JCM 12140</strain>
    </source>
</reference>
<dbReference type="EMBL" id="BAAAJX010000011">
    <property type="protein sequence ID" value="GAA1493895.1"/>
    <property type="molecule type" value="Genomic_DNA"/>
</dbReference>
<feature type="domain" description="RNA polymerase sigma factor 70 region 4 type 2" evidence="7">
    <location>
        <begin position="128"/>
        <end position="180"/>
    </location>
</feature>
<dbReference type="Pfam" id="PF08281">
    <property type="entry name" value="Sigma70_r4_2"/>
    <property type="match status" value="1"/>
</dbReference>
<dbReference type="InterPro" id="IPR039425">
    <property type="entry name" value="RNA_pol_sigma-70-like"/>
</dbReference>
<dbReference type="InterPro" id="IPR036388">
    <property type="entry name" value="WH-like_DNA-bd_sf"/>
</dbReference>
<keyword evidence="4" id="KW-0238">DNA-binding</keyword>
<keyword evidence="2" id="KW-0805">Transcription regulation</keyword>
<organism evidence="8 9">
    <name type="scientific">Curtobacterium herbarum</name>
    <dbReference type="NCBI Taxonomy" id="150122"/>
    <lineage>
        <taxon>Bacteria</taxon>
        <taxon>Bacillati</taxon>
        <taxon>Actinomycetota</taxon>
        <taxon>Actinomycetes</taxon>
        <taxon>Micrococcales</taxon>
        <taxon>Microbacteriaceae</taxon>
        <taxon>Curtobacterium</taxon>
    </lineage>
</organism>
<protein>
    <submittedName>
        <fullName evidence="8">RNA polymerase sigma factor</fullName>
    </submittedName>
</protein>
<evidence type="ECO:0000313" key="9">
    <source>
        <dbReference type="Proteomes" id="UP001501742"/>
    </source>
</evidence>
<proteinExistence type="inferred from homology"/>
<dbReference type="InterPro" id="IPR007627">
    <property type="entry name" value="RNA_pol_sigma70_r2"/>
</dbReference>
<dbReference type="InterPro" id="IPR013249">
    <property type="entry name" value="RNA_pol_sigma70_r4_t2"/>
</dbReference>
<dbReference type="Proteomes" id="UP001501742">
    <property type="component" value="Unassembled WGS sequence"/>
</dbReference>
<evidence type="ECO:0000256" key="1">
    <source>
        <dbReference type="ARBA" id="ARBA00010641"/>
    </source>
</evidence>
<evidence type="ECO:0000256" key="2">
    <source>
        <dbReference type="ARBA" id="ARBA00023015"/>
    </source>
</evidence>
<accession>A0ABP4K513</accession>
<comment type="similarity">
    <text evidence="1">Belongs to the sigma-70 factor family. ECF subfamily.</text>
</comment>